<comment type="caution">
    <text evidence="1">The sequence shown here is derived from an EMBL/GenBank/DDBJ whole genome shotgun (WGS) entry which is preliminary data.</text>
</comment>
<evidence type="ECO:0000313" key="1">
    <source>
        <dbReference type="EMBL" id="KAA1015878.1"/>
    </source>
</evidence>
<organism evidence="1 2">
    <name type="scientific">Paraburkholderia panacisoli</name>
    <dbReference type="NCBI Taxonomy" id="2603818"/>
    <lineage>
        <taxon>Bacteria</taxon>
        <taxon>Pseudomonadati</taxon>
        <taxon>Pseudomonadota</taxon>
        <taxon>Betaproteobacteria</taxon>
        <taxon>Burkholderiales</taxon>
        <taxon>Burkholderiaceae</taxon>
        <taxon>Paraburkholderia</taxon>
    </lineage>
</organism>
<keyword evidence="2" id="KW-1185">Reference proteome</keyword>
<reference evidence="1 2" key="1">
    <citation type="submission" date="2019-08" db="EMBL/GenBank/DDBJ databases">
        <title>Paraburkholderia sp. DCY113.</title>
        <authorList>
            <person name="Kang J."/>
        </authorList>
    </citation>
    <scope>NUCLEOTIDE SEQUENCE [LARGE SCALE GENOMIC DNA]</scope>
    <source>
        <strain evidence="1 2">DCY113</strain>
    </source>
</reference>
<dbReference type="EMBL" id="VTUZ01000001">
    <property type="protein sequence ID" value="KAA1015878.1"/>
    <property type="molecule type" value="Genomic_DNA"/>
</dbReference>
<dbReference type="AlphaFoldDB" id="A0A5B0HKV9"/>
<accession>A0A5B0HKV9</accession>
<dbReference type="Proteomes" id="UP000325273">
    <property type="component" value="Unassembled WGS sequence"/>
</dbReference>
<proteinExistence type="predicted"/>
<name>A0A5B0HKV9_9BURK</name>
<sequence length="152" mass="16674">MRAHDLKWNTADNPAVAYGSIASHSRLRPLVIAAIAMTTWHAAQAANLEPRTIGQITYLCGGVGQDEQQAMRAKAGNFDRGLLFTQGPRGKYLAGVDVTLSRNDEEVASFKADGPRCFITGPDSTYQVTATYNGVQRRTTLARGQRNVHLRW</sequence>
<evidence type="ECO:0000313" key="2">
    <source>
        <dbReference type="Proteomes" id="UP000325273"/>
    </source>
</evidence>
<gene>
    <name evidence="1" type="ORF">FVF58_00555</name>
</gene>
<protein>
    <submittedName>
        <fullName evidence="1">Uncharacterized protein</fullName>
    </submittedName>
</protein>